<dbReference type="Pfam" id="PF13439">
    <property type="entry name" value="Glyco_transf_4"/>
    <property type="match status" value="1"/>
</dbReference>
<dbReference type="InterPro" id="IPR001296">
    <property type="entry name" value="Glyco_trans_1"/>
</dbReference>
<evidence type="ECO:0000313" key="4">
    <source>
        <dbReference type="Proteomes" id="UP000574761"/>
    </source>
</evidence>
<gene>
    <name evidence="3" type="ORF">GGQ64_003374</name>
</gene>
<evidence type="ECO:0000259" key="2">
    <source>
        <dbReference type="Pfam" id="PF13439"/>
    </source>
</evidence>
<comment type="caution">
    <text evidence="3">The sequence shown here is derived from an EMBL/GenBank/DDBJ whole genome shotgun (WGS) entry which is preliminary data.</text>
</comment>
<proteinExistence type="predicted"/>
<keyword evidence="4" id="KW-1185">Reference proteome</keyword>
<feature type="domain" description="Glycosyltransferase subfamily 4-like N-terminal" evidence="2">
    <location>
        <begin position="23"/>
        <end position="189"/>
    </location>
</feature>
<dbReference type="AlphaFoldDB" id="A0A7W6D7J4"/>
<keyword evidence="3" id="KW-0808">Transferase</keyword>
<dbReference type="Pfam" id="PF00534">
    <property type="entry name" value="Glycos_transf_1"/>
    <property type="match status" value="1"/>
</dbReference>
<sequence>MKRPSDRATRPLRLMQVLEPSGGGSGRHFLDLCRGMKQRGHIVHAAYSPLRAEERFVGELLSIGLDGVHSVDMKRAPGPSDLGAWRRLRGLMREHGPFDAVHGHSSKAGALTRIRLPGPHVPRIYTPHAFRTMDPGLGPAGYFVYGLIERCLARFLTDQLICVSADEYAHARALGMPRRKLSIIVNGVEEPAHGLRRRIRAELALPDNALVFGFVGRLSTQKAPERLIDAFTVAARTLPHAYLLMVGSGELERQVRARIAKSPAADRIRLTMHYTGRQAMDAIDVLAMPSRYEAMSYVMLEAAAAGKPLVLTEVGGASTVLEDGRNGILVANVDDPAQFARAMIKASDPKRLARYETEAARKQGDYGLPRMIAETEAVYRQWAK</sequence>
<dbReference type="EMBL" id="JACIEE010000006">
    <property type="protein sequence ID" value="MBB3978160.1"/>
    <property type="molecule type" value="Genomic_DNA"/>
</dbReference>
<dbReference type="RefSeq" id="WP_183806336.1">
    <property type="nucleotide sequence ID" value="NZ_JACIEE010000006.1"/>
</dbReference>
<dbReference type="Gene3D" id="3.40.50.2000">
    <property type="entry name" value="Glycogen Phosphorylase B"/>
    <property type="match status" value="2"/>
</dbReference>
<dbReference type="PANTHER" id="PTHR12526:SF630">
    <property type="entry name" value="GLYCOSYLTRANSFERASE"/>
    <property type="match status" value="1"/>
</dbReference>
<evidence type="ECO:0000313" key="3">
    <source>
        <dbReference type="EMBL" id="MBB3978160.1"/>
    </source>
</evidence>
<protein>
    <submittedName>
        <fullName evidence="3">Glycosyltransferase involved in cell wall biosynthesis</fullName>
    </submittedName>
</protein>
<dbReference type="Proteomes" id="UP000574761">
    <property type="component" value="Unassembled WGS sequence"/>
</dbReference>
<name>A0A7W6D7J4_9HYPH</name>
<dbReference type="SUPFAM" id="SSF53756">
    <property type="entry name" value="UDP-Glycosyltransferase/glycogen phosphorylase"/>
    <property type="match status" value="1"/>
</dbReference>
<feature type="domain" description="Glycosyl transferase family 1" evidence="1">
    <location>
        <begin position="197"/>
        <end position="362"/>
    </location>
</feature>
<dbReference type="InterPro" id="IPR028098">
    <property type="entry name" value="Glyco_trans_4-like_N"/>
</dbReference>
<dbReference type="GO" id="GO:0016757">
    <property type="term" value="F:glycosyltransferase activity"/>
    <property type="evidence" value="ECO:0007669"/>
    <property type="project" value="UniProtKB-ARBA"/>
</dbReference>
<reference evidence="3 4" key="1">
    <citation type="submission" date="2020-08" db="EMBL/GenBank/DDBJ databases">
        <title>Genomic Encyclopedia of Type Strains, Phase IV (KMG-IV): sequencing the most valuable type-strain genomes for metagenomic binning, comparative biology and taxonomic classification.</title>
        <authorList>
            <person name="Goeker M."/>
        </authorList>
    </citation>
    <scope>NUCLEOTIDE SEQUENCE [LARGE SCALE GENOMIC DNA]</scope>
    <source>
        <strain evidence="3 4">DSM 100211</strain>
    </source>
</reference>
<dbReference type="PANTHER" id="PTHR12526">
    <property type="entry name" value="GLYCOSYLTRANSFERASE"/>
    <property type="match status" value="1"/>
</dbReference>
<accession>A0A7W6D7J4</accession>
<evidence type="ECO:0000259" key="1">
    <source>
        <dbReference type="Pfam" id="PF00534"/>
    </source>
</evidence>
<organism evidence="3 4">
    <name type="scientific">Mycoplana azooxidifex</name>
    <dbReference type="NCBI Taxonomy" id="1636188"/>
    <lineage>
        <taxon>Bacteria</taxon>
        <taxon>Pseudomonadati</taxon>
        <taxon>Pseudomonadota</taxon>
        <taxon>Alphaproteobacteria</taxon>
        <taxon>Hyphomicrobiales</taxon>
        <taxon>Rhizobiaceae</taxon>
        <taxon>Mycoplana</taxon>
    </lineage>
</organism>